<dbReference type="OrthoDB" id="9803739at2"/>
<dbReference type="AlphaFoldDB" id="A0A366KDF7"/>
<keyword evidence="2" id="KW-0413">Isomerase</keyword>
<accession>A0A366KDF7</accession>
<dbReference type="Gene3D" id="3.40.50.1860">
    <property type="match status" value="2"/>
</dbReference>
<dbReference type="Proteomes" id="UP000252345">
    <property type="component" value="Unassembled WGS sequence"/>
</dbReference>
<dbReference type="NCBIfam" id="TIGR00035">
    <property type="entry name" value="asp_race"/>
    <property type="match status" value="1"/>
</dbReference>
<dbReference type="PROSITE" id="PS00923">
    <property type="entry name" value="ASP_GLU_RACEMASE_1"/>
    <property type="match status" value="1"/>
</dbReference>
<sequence length="238" mass="26605">MMRRFFALLGGMGTLATESFVHTLDRATKAERDQDFLNYLVFNDADVPDRTAFILDPCQPDPFPALAEDVRQASELGASFIVIACNTAHYFYDRLQATTTVPIIHMPRTAIEWAARHYPAATHPRLGFMGTEGTRESGLYRKLAREAGYELVEPEPLMQERVDELIYKDVKGGRADRVRYEGVVHELLTDYGCDAVLLGCTELSVLNEAFPLPELPLVDAQAVTVDLVVRRAKADQGK</sequence>
<dbReference type="SUPFAM" id="SSF53681">
    <property type="entry name" value="Aspartate/glutamate racemase"/>
    <property type="match status" value="2"/>
</dbReference>
<dbReference type="InterPro" id="IPR015942">
    <property type="entry name" value="Asp/Glu/hydantoin_racemase"/>
</dbReference>
<evidence type="ECO:0000313" key="4">
    <source>
        <dbReference type="Proteomes" id="UP000252345"/>
    </source>
</evidence>
<evidence type="ECO:0000256" key="1">
    <source>
        <dbReference type="ARBA" id="ARBA00007847"/>
    </source>
</evidence>
<protein>
    <submittedName>
        <fullName evidence="3">Aspartate racemase</fullName>
    </submittedName>
</protein>
<dbReference type="RefSeq" id="WP_113853619.1">
    <property type="nucleotide sequence ID" value="NZ_PDCH01000009.1"/>
</dbReference>
<dbReference type="Pfam" id="PF01177">
    <property type="entry name" value="Asp_Glu_race"/>
    <property type="match status" value="1"/>
</dbReference>
<dbReference type="InterPro" id="IPR001920">
    <property type="entry name" value="Asp/Glu_race"/>
</dbReference>
<dbReference type="PANTHER" id="PTHR21198">
    <property type="entry name" value="GLUTAMATE RACEMASE"/>
    <property type="match status" value="1"/>
</dbReference>
<keyword evidence="4" id="KW-1185">Reference proteome</keyword>
<dbReference type="InterPro" id="IPR033134">
    <property type="entry name" value="Asp/Glu_racemase_AS_2"/>
</dbReference>
<dbReference type="GO" id="GO:0047661">
    <property type="term" value="F:amino-acid racemase activity"/>
    <property type="evidence" value="ECO:0007669"/>
    <property type="project" value="InterPro"/>
</dbReference>
<dbReference type="InterPro" id="IPR004380">
    <property type="entry name" value="Asp_race"/>
</dbReference>
<dbReference type="PROSITE" id="PS00924">
    <property type="entry name" value="ASP_GLU_RACEMASE_2"/>
    <property type="match status" value="1"/>
</dbReference>
<comment type="caution">
    <text evidence="3">The sequence shown here is derived from an EMBL/GenBank/DDBJ whole genome shotgun (WGS) entry which is preliminary data.</text>
</comment>
<gene>
    <name evidence="3" type="ORF">CRD59_05110</name>
</gene>
<dbReference type="InterPro" id="IPR018187">
    <property type="entry name" value="Asp/Glu_racemase_AS_1"/>
</dbReference>
<name>A0A366KDF7_9BIFI</name>
<comment type="similarity">
    <text evidence="1">Belongs to the aspartate/glutamate racemases family.</text>
</comment>
<dbReference type="EMBL" id="PDCH01000009">
    <property type="protein sequence ID" value="RBP99143.1"/>
    <property type="molecule type" value="Genomic_DNA"/>
</dbReference>
<reference evidence="3 4" key="1">
    <citation type="submission" date="2017-10" db="EMBL/GenBank/DDBJ databases">
        <title>Bifidobacterium xylocopum sp. nov. and Bifidobacterium aemilianum sp. nov., from the carpenter bee (Xylocopa violacea) digestive tract.</title>
        <authorList>
            <person name="Alberoni D."/>
            <person name="Baffoni L."/>
            <person name="Di Gioia D."/>
            <person name="Gaggia F."/>
            <person name="Biavati B."/>
        </authorList>
    </citation>
    <scope>NUCLEOTIDE SEQUENCE [LARGE SCALE GENOMIC DNA]</scope>
    <source>
        <strain evidence="3 4">XV2</strain>
    </source>
</reference>
<dbReference type="PANTHER" id="PTHR21198:SF7">
    <property type="entry name" value="ASPARTATE-GLUTAMATE RACEMASE FAMILY"/>
    <property type="match status" value="1"/>
</dbReference>
<proteinExistence type="inferred from homology"/>
<organism evidence="3 4">
    <name type="scientific">Bifidobacterium xylocopae</name>
    <dbReference type="NCBI Taxonomy" id="2493119"/>
    <lineage>
        <taxon>Bacteria</taxon>
        <taxon>Bacillati</taxon>
        <taxon>Actinomycetota</taxon>
        <taxon>Actinomycetes</taxon>
        <taxon>Bifidobacteriales</taxon>
        <taxon>Bifidobacteriaceae</taxon>
        <taxon>Bifidobacterium</taxon>
    </lineage>
</organism>
<evidence type="ECO:0000313" key="3">
    <source>
        <dbReference type="EMBL" id="RBP99143.1"/>
    </source>
</evidence>
<evidence type="ECO:0000256" key="2">
    <source>
        <dbReference type="ARBA" id="ARBA00023235"/>
    </source>
</evidence>